<dbReference type="Pfam" id="PF03843">
    <property type="entry name" value="Slp"/>
    <property type="match status" value="1"/>
</dbReference>
<dbReference type="AlphaFoldDB" id="C6C610"/>
<dbReference type="PANTHER" id="PTHR37530">
    <property type="entry name" value="OUTER MEMBRANE PROTEIN SLP"/>
    <property type="match status" value="1"/>
</dbReference>
<proteinExistence type="predicted"/>
<organism evidence="1 2">
    <name type="scientific">Musicola paradisiaca (strain Ech703)</name>
    <name type="common">Dickeya paradisiaca</name>
    <name type="synonym">Dickeya dadantii</name>
    <dbReference type="NCBI Taxonomy" id="579405"/>
    <lineage>
        <taxon>Bacteria</taxon>
        <taxon>Pseudomonadati</taxon>
        <taxon>Pseudomonadota</taxon>
        <taxon>Gammaproteobacteria</taxon>
        <taxon>Enterobacterales</taxon>
        <taxon>Pectobacteriaceae</taxon>
        <taxon>Musicola</taxon>
    </lineage>
</organism>
<dbReference type="PANTHER" id="PTHR37530:SF1">
    <property type="entry name" value="OUTER MEMBRANE PROTEIN SLP"/>
    <property type="match status" value="1"/>
</dbReference>
<accession>C6C610</accession>
<keyword evidence="1" id="KW-0449">Lipoprotein</keyword>
<reference evidence="1" key="1">
    <citation type="submission" date="2009-06" db="EMBL/GenBank/DDBJ databases">
        <title>Complete sequence of Dickeya dadantii Ech703.</title>
        <authorList>
            <consortium name="US DOE Joint Genome Institute"/>
            <person name="Lucas S."/>
            <person name="Copeland A."/>
            <person name="Lapidus A."/>
            <person name="Glavina del Rio T."/>
            <person name="Dalin E."/>
            <person name="Tice H."/>
            <person name="Bruce D."/>
            <person name="Goodwin L."/>
            <person name="Pitluck S."/>
            <person name="Chertkov O."/>
            <person name="Brettin T."/>
            <person name="Detter J.C."/>
            <person name="Han C."/>
            <person name="Larimer F."/>
            <person name="Land M."/>
            <person name="Hauser L."/>
            <person name="Kyrpides N."/>
            <person name="Mikhailova N."/>
            <person name="Balakrishnan V."/>
            <person name="Glasner J."/>
            <person name="Perna N.T."/>
        </authorList>
    </citation>
    <scope>NUCLEOTIDE SEQUENCE [LARGE SCALE GENOMIC DNA]</scope>
    <source>
        <strain evidence="1">Ech703</strain>
    </source>
</reference>
<dbReference type="STRING" id="579405.Dd703_2011"/>
<dbReference type="eggNOG" id="COG3065">
    <property type="taxonomic scope" value="Bacteria"/>
</dbReference>
<dbReference type="GO" id="GO:0019867">
    <property type="term" value="C:outer membrane"/>
    <property type="evidence" value="ECO:0007669"/>
    <property type="project" value="InterPro"/>
</dbReference>
<dbReference type="NCBIfam" id="TIGR00752">
    <property type="entry name" value="slp"/>
    <property type="match status" value="1"/>
</dbReference>
<dbReference type="KEGG" id="dda:Dd703_2011"/>
<dbReference type="HOGENOM" id="CLU_100924_0_0_6"/>
<protein>
    <submittedName>
        <fullName evidence="1">Outer membrane lipoprotein, Slp family</fullName>
    </submittedName>
</protein>
<dbReference type="EMBL" id="CP001654">
    <property type="protein sequence ID" value="ACS85801.1"/>
    <property type="molecule type" value="Genomic_DNA"/>
</dbReference>
<sequence>MTSVFFGKRNTRSDVGRMSRAVTRCGALLGMLLLAGCVSVPDAIRGTSATPQMDLVRVMSSPSAYVGQESRFGGRVVEIRNEAKRTRLEIASMPLDDIGRPRLGAPSEGRFVAYVDGFLEPTEFSNQLITVVGPISGAEQGKIGDRPYQFVVIRVQGYKRWNVVQQVILPPRAYDPWWDHRYRRVWGPDWDGWYSPAHVETIVTE</sequence>
<evidence type="ECO:0000313" key="1">
    <source>
        <dbReference type="EMBL" id="ACS85801.1"/>
    </source>
</evidence>
<dbReference type="PIRSF" id="PIRSF004982">
    <property type="entry name" value="SlP"/>
    <property type="match status" value="1"/>
</dbReference>
<dbReference type="Proteomes" id="UP000002734">
    <property type="component" value="Chromosome"/>
</dbReference>
<evidence type="ECO:0000313" key="2">
    <source>
        <dbReference type="Proteomes" id="UP000002734"/>
    </source>
</evidence>
<name>C6C610_MUSP7</name>
<gene>
    <name evidence="1" type="ordered locus">Dd703_2011</name>
</gene>
<dbReference type="InterPro" id="IPR004658">
    <property type="entry name" value="OMP_Slp"/>
</dbReference>
<keyword evidence="2" id="KW-1185">Reference proteome</keyword>